<dbReference type="KEGG" id="scac:106089288"/>
<accession>A0A1I8PSS4</accession>
<feature type="compositionally biased region" description="Polar residues" evidence="3">
    <location>
        <begin position="138"/>
        <end position="153"/>
    </location>
</feature>
<feature type="region of interest" description="Disordered" evidence="3">
    <location>
        <begin position="131"/>
        <end position="153"/>
    </location>
</feature>
<dbReference type="OrthoDB" id="6343684at2759"/>
<dbReference type="STRING" id="35570.A0A1I8PSS4"/>
<dbReference type="GO" id="GO:0062129">
    <property type="term" value="C:chitin-based extracellular matrix"/>
    <property type="evidence" value="ECO:0007669"/>
    <property type="project" value="TreeGrafter"/>
</dbReference>
<dbReference type="AlphaFoldDB" id="A0A1I8PSS4"/>
<reference evidence="5" key="1">
    <citation type="submission" date="2020-05" db="UniProtKB">
        <authorList>
            <consortium name="EnsemblMetazoa"/>
        </authorList>
    </citation>
    <scope>IDENTIFICATION</scope>
    <source>
        <strain evidence="5">USDA</strain>
    </source>
</reference>
<evidence type="ECO:0000313" key="6">
    <source>
        <dbReference type="Proteomes" id="UP000095300"/>
    </source>
</evidence>
<dbReference type="PROSITE" id="PS51155">
    <property type="entry name" value="CHIT_BIND_RR_2"/>
    <property type="match status" value="1"/>
</dbReference>
<dbReference type="VEuPathDB" id="VectorBase:SCAU010773"/>
<feature type="signal peptide" evidence="4">
    <location>
        <begin position="1"/>
        <end position="16"/>
    </location>
</feature>
<proteinExistence type="predicted"/>
<sequence>MFKIIALCTLLASASALSTFGKHNSGGGGGGHSSASSDDVHAEVKSYTSDVRPDGFEYAYDTTNAINSAASGDAYGNVHGDFGWVSPEGVHVALQYTADENGYQPNSDILPTPPPIPAAILKALEYIRTHPPKEESNSYHAASSNNRNSFRHF</sequence>
<dbReference type="InterPro" id="IPR050468">
    <property type="entry name" value="Cuticle_Struct_Prot"/>
</dbReference>
<organism evidence="5 6">
    <name type="scientific">Stomoxys calcitrans</name>
    <name type="common">Stable fly</name>
    <name type="synonym">Conops calcitrans</name>
    <dbReference type="NCBI Taxonomy" id="35570"/>
    <lineage>
        <taxon>Eukaryota</taxon>
        <taxon>Metazoa</taxon>
        <taxon>Ecdysozoa</taxon>
        <taxon>Arthropoda</taxon>
        <taxon>Hexapoda</taxon>
        <taxon>Insecta</taxon>
        <taxon>Pterygota</taxon>
        <taxon>Neoptera</taxon>
        <taxon>Endopterygota</taxon>
        <taxon>Diptera</taxon>
        <taxon>Brachycera</taxon>
        <taxon>Muscomorpha</taxon>
        <taxon>Muscoidea</taxon>
        <taxon>Muscidae</taxon>
        <taxon>Stomoxys</taxon>
    </lineage>
</organism>
<dbReference type="GO" id="GO:0008010">
    <property type="term" value="F:structural constituent of chitin-based larval cuticle"/>
    <property type="evidence" value="ECO:0007669"/>
    <property type="project" value="TreeGrafter"/>
</dbReference>
<dbReference type="PROSITE" id="PS00233">
    <property type="entry name" value="CHIT_BIND_RR_1"/>
    <property type="match status" value="1"/>
</dbReference>
<keyword evidence="6" id="KW-1185">Reference proteome</keyword>
<evidence type="ECO:0000256" key="1">
    <source>
        <dbReference type="ARBA" id="ARBA00022460"/>
    </source>
</evidence>
<dbReference type="Proteomes" id="UP000095300">
    <property type="component" value="Unassembled WGS sequence"/>
</dbReference>
<dbReference type="EnsemblMetazoa" id="SCAU010773-RA">
    <property type="protein sequence ID" value="SCAU010773-PA"/>
    <property type="gene ID" value="SCAU010773"/>
</dbReference>
<gene>
    <name evidence="5" type="primary">106089288</name>
</gene>
<protein>
    <submittedName>
        <fullName evidence="5">Uncharacterized protein</fullName>
    </submittedName>
</protein>
<dbReference type="PRINTS" id="PR00947">
    <property type="entry name" value="CUTICLE"/>
</dbReference>
<evidence type="ECO:0000313" key="5">
    <source>
        <dbReference type="EnsemblMetazoa" id="SCAU010773-PA"/>
    </source>
</evidence>
<dbReference type="InterPro" id="IPR000618">
    <property type="entry name" value="Insect_cuticle"/>
</dbReference>
<feature type="region of interest" description="Disordered" evidence="3">
    <location>
        <begin position="24"/>
        <end position="46"/>
    </location>
</feature>
<evidence type="ECO:0000256" key="4">
    <source>
        <dbReference type="SAM" id="SignalP"/>
    </source>
</evidence>
<keyword evidence="1 2" id="KW-0193">Cuticle</keyword>
<dbReference type="PANTHER" id="PTHR10380">
    <property type="entry name" value="CUTICLE PROTEIN"/>
    <property type="match status" value="1"/>
</dbReference>
<feature type="chain" id="PRO_5009327156" evidence="4">
    <location>
        <begin position="17"/>
        <end position="153"/>
    </location>
</feature>
<evidence type="ECO:0000256" key="2">
    <source>
        <dbReference type="PROSITE-ProRule" id="PRU00497"/>
    </source>
</evidence>
<dbReference type="InterPro" id="IPR031311">
    <property type="entry name" value="CHIT_BIND_RR_consensus"/>
</dbReference>
<keyword evidence="4" id="KW-0732">Signal</keyword>
<dbReference type="Pfam" id="PF00379">
    <property type="entry name" value="Chitin_bind_4"/>
    <property type="match status" value="1"/>
</dbReference>
<name>A0A1I8PSS4_STOCA</name>
<evidence type="ECO:0000256" key="3">
    <source>
        <dbReference type="SAM" id="MobiDB-lite"/>
    </source>
</evidence>
<dbReference type="PANTHER" id="PTHR10380:SF237">
    <property type="entry name" value="CUTICULAR PROTEIN 65AU, ISOFORM A-RELATED"/>
    <property type="match status" value="1"/>
</dbReference>